<dbReference type="RefSeq" id="WP_264503379.1">
    <property type="nucleotide sequence ID" value="NZ_JAPDDS010000017.1"/>
</dbReference>
<comment type="caution">
    <text evidence="2">The sequence shown here is derived from an EMBL/GenBank/DDBJ whole genome shotgun (WGS) entry which is preliminary data.</text>
</comment>
<accession>A0ABT3FV13</accession>
<keyword evidence="1" id="KW-1133">Transmembrane helix</keyword>
<keyword evidence="3" id="KW-1185">Reference proteome</keyword>
<evidence type="ECO:0000256" key="1">
    <source>
        <dbReference type="SAM" id="Phobius"/>
    </source>
</evidence>
<evidence type="ECO:0000313" key="3">
    <source>
        <dbReference type="Proteomes" id="UP001207930"/>
    </source>
</evidence>
<feature type="transmembrane region" description="Helical" evidence="1">
    <location>
        <begin position="95"/>
        <end position="115"/>
    </location>
</feature>
<evidence type="ECO:0000313" key="2">
    <source>
        <dbReference type="EMBL" id="MCW1887424.1"/>
    </source>
</evidence>
<feature type="transmembrane region" description="Helical" evidence="1">
    <location>
        <begin position="56"/>
        <end position="75"/>
    </location>
</feature>
<organism evidence="2 3">
    <name type="scientific">Luteolibacter flavescens</name>
    <dbReference type="NCBI Taxonomy" id="1859460"/>
    <lineage>
        <taxon>Bacteria</taxon>
        <taxon>Pseudomonadati</taxon>
        <taxon>Verrucomicrobiota</taxon>
        <taxon>Verrucomicrobiia</taxon>
        <taxon>Verrucomicrobiales</taxon>
        <taxon>Verrucomicrobiaceae</taxon>
        <taxon>Luteolibacter</taxon>
    </lineage>
</organism>
<sequence length="134" mass="15001">MSKRVIFTCVVLFIFGLQGSYETLNAFLLGKLYFNVGALFLPVSILLFLGIRWSRALATAVFTIGYLFLLAVAFFSRTWRVFSPAELPVSNPDSFMILIVMIMGSVLALLHWMLFSPAFEDHLGLSDEKPGEPT</sequence>
<gene>
    <name evidence="2" type="ORF">OKA04_21990</name>
</gene>
<feature type="transmembrane region" description="Helical" evidence="1">
    <location>
        <begin position="29"/>
        <end position="49"/>
    </location>
</feature>
<keyword evidence="1" id="KW-0472">Membrane</keyword>
<protein>
    <submittedName>
        <fullName evidence="2">Uncharacterized protein</fullName>
    </submittedName>
</protein>
<keyword evidence="1" id="KW-0812">Transmembrane</keyword>
<name>A0ABT3FV13_9BACT</name>
<proteinExistence type="predicted"/>
<reference evidence="2 3" key="1">
    <citation type="submission" date="2022-10" db="EMBL/GenBank/DDBJ databases">
        <title>Luteolibacter flavescens strain MCCC 1K03193, whole genome shotgun sequencing project.</title>
        <authorList>
            <person name="Zhao G."/>
            <person name="Shen L."/>
        </authorList>
    </citation>
    <scope>NUCLEOTIDE SEQUENCE [LARGE SCALE GENOMIC DNA]</scope>
    <source>
        <strain evidence="2 3">MCCC 1K03193</strain>
    </source>
</reference>
<dbReference type="Proteomes" id="UP001207930">
    <property type="component" value="Unassembled WGS sequence"/>
</dbReference>
<dbReference type="EMBL" id="JAPDDS010000017">
    <property type="protein sequence ID" value="MCW1887424.1"/>
    <property type="molecule type" value="Genomic_DNA"/>
</dbReference>